<keyword evidence="12" id="KW-1185">Reference proteome</keyword>
<dbReference type="Gene3D" id="3.40.390.30">
    <property type="entry name" value="Metalloproteases ('zincins'), catalytic domain"/>
    <property type="match status" value="1"/>
</dbReference>
<evidence type="ECO:0000313" key="12">
    <source>
        <dbReference type="Proteomes" id="UP001058860"/>
    </source>
</evidence>
<feature type="region of interest" description="Disordered" evidence="10">
    <location>
        <begin position="61"/>
        <end position="80"/>
    </location>
</feature>
<dbReference type="InterPro" id="IPR002036">
    <property type="entry name" value="YbeY"/>
</dbReference>
<feature type="binding site" evidence="9">
    <location>
        <position position="121"/>
    </location>
    <ligand>
        <name>Zn(2+)</name>
        <dbReference type="ChEBI" id="CHEBI:29105"/>
        <note>catalytic</note>
    </ligand>
</feature>
<comment type="cofactor">
    <cofactor evidence="9">
        <name>Zn(2+)</name>
        <dbReference type="ChEBI" id="CHEBI:29105"/>
    </cofactor>
    <text evidence="9">Binds 1 zinc ion.</text>
</comment>
<keyword evidence="4 9" id="KW-0540">Nuclease</keyword>
<evidence type="ECO:0000256" key="4">
    <source>
        <dbReference type="ARBA" id="ARBA00022722"/>
    </source>
</evidence>
<dbReference type="EC" id="3.1.-.-" evidence="9"/>
<dbReference type="SUPFAM" id="SSF55486">
    <property type="entry name" value="Metalloproteases ('zincins'), catalytic domain"/>
    <property type="match status" value="1"/>
</dbReference>
<dbReference type="NCBIfam" id="TIGR00043">
    <property type="entry name" value="rRNA maturation RNase YbeY"/>
    <property type="match status" value="1"/>
</dbReference>
<name>A0ABY5PE11_9ACTN</name>
<reference evidence="12" key="1">
    <citation type="submission" date="2021-11" db="EMBL/GenBank/DDBJ databases">
        <title>Cultivation dependent microbiological survey of springs from the worlds oldest radium mine currently devoted to the extraction of radon-saturated water.</title>
        <authorList>
            <person name="Kapinusova G."/>
            <person name="Smrhova T."/>
            <person name="Strejcek M."/>
            <person name="Suman J."/>
            <person name="Jani K."/>
            <person name="Pajer P."/>
            <person name="Uhlik O."/>
        </authorList>
    </citation>
    <scope>NUCLEOTIDE SEQUENCE [LARGE SCALE GENOMIC DNA]</scope>
    <source>
        <strain evidence="12">J379</strain>
    </source>
</reference>
<accession>A0ABY5PE11</accession>
<dbReference type="HAMAP" id="MF_00009">
    <property type="entry name" value="Endoribonucl_YbeY"/>
    <property type="match status" value="1"/>
</dbReference>
<dbReference type="Proteomes" id="UP001058860">
    <property type="component" value="Chromosome"/>
</dbReference>
<protein>
    <recommendedName>
        <fullName evidence="9">Endoribonuclease YbeY</fullName>
        <ecNumber evidence="9">3.1.-.-</ecNumber>
    </recommendedName>
</protein>
<sequence>MLEVEVIGARHAPGAPPPPEIERLVAIALASAGIEAGHCAVEFVDEERIAELNAEHRGKAGPTDVLSFPIDGEGEAGALPDTDALGEVEIELGDIVICPAHTEDLREAIIHGALHLTGMDHETDDGEMLALQAELLSWEQ</sequence>
<keyword evidence="6 9" id="KW-0255">Endonuclease</keyword>
<dbReference type="Pfam" id="PF02130">
    <property type="entry name" value="YbeY"/>
    <property type="match status" value="1"/>
</dbReference>
<gene>
    <name evidence="9 11" type="primary">ybeY</name>
    <name evidence="11" type="ORF">LRS13_19645</name>
</gene>
<evidence type="ECO:0000256" key="8">
    <source>
        <dbReference type="ARBA" id="ARBA00022833"/>
    </source>
</evidence>
<comment type="function">
    <text evidence="9">Single strand-specific metallo-endoribonuclease involved in late-stage 70S ribosome quality control and in maturation of the 3' terminus of the 16S rRNA.</text>
</comment>
<keyword evidence="9" id="KW-0963">Cytoplasm</keyword>
<evidence type="ECO:0000256" key="9">
    <source>
        <dbReference type="HAMAP-Rule" id="MF_00009"/>
    </source>
</evidence>
<keyword evidence="5 9" id="KW-0479">Metal-binding</keyword>
<keyword evidence="7 9" id="KW-0378">Hydrolase</keyword>
<evidence type="ECO:0000313" key="11">
    <source>
        <dbReference type="EMBL" id="UUY02876.1"/>
    </source>
</evidence>
<evidence type="ECO:0000256" key="1">
    <source>
        <dbReference type="ARBA" id="ARBA00010875"/>
    </source>
</evidence>
<evidence type="ECO:0000256" key="5">
    <source>
        <dbReference type="ARBA" id="ARBA00022723"/>
    </source>
</evidence>
<evidence type="ECO:0000256" key="6">
    <source>
        <dbReference type="ARBA" id="ARBA00022759"/>
    </source>
</evidence>
<evidence type="ECO:0000256" key="7">
    <source>
        <dbReference type="ARBA" id="ARBA00022801"/>
    </source>
</evidence>
<evidence type="ECO:0000256" key="3">
    <source>
        <dbReference type="ARBA" id="ARBA00022552"/>
    </source>
</evidence>
<evidence type="ECO:0000256" key="2">
    <source>
        <dbReference type="ARBA" id="ARBA00022517"/>
    </source>
</evidence>
<feature type="binding site" evidence="9">
    <location>
        <position position="111"/>
    </location>
    <ligand>
        <name>Zn(2+)</name>
        <dbReference type="ChEBI" id="CHEBI:29105"/>
        <note>catalytic</note>
    </ligand>
</feature>
<dbReference type="EMBL" id="CP088295">
    <property type="protein sequence ID" value="UUY02876.1"/>
    <property type="molecule type" value="Genomic_DNA"/>
</dbReference>
<comment type="similarity">
    <text evidence="1 9">Belongs to the endoribonuclease YbeY family.</text>
</comment>
<evidence type="ECO:0000256" key="10">
    <source>
        <dbReference type="SAM" id="MobiDB-lite"/>
    </source>
</evidence>
<organism evidence="11 12">
    <name type="scientific">Svornostia abyssi</name>
    <dbReference type="NCBI Taxonomy" id="2898438"/>
    <lineage>
        <taxon>Bacteria</taxon>
        <taxon>Bacillati</taxon>
        <taxon>Actinomycetota</taxon>
        <taxon>Thermoleophilia</taxon>
        <taxon>Solirubrobacterales</taxon>
        <taxon>Baekduiaceae</taxon>
        <taxon>Svornostia</taxon>
    </lineage>
</organism>
<keyword evidence="2 9" id="KW-0690">Ribosome biogenesis</keyword>
<comment type="subcellular location">
    <subcellularLocation>
        <location evidence="9">Cytoplasm</location>
    </subcellularLocation>
</comment>
<keyword evidence="3 9" id="KW-0698">rRNA processing</keyword>
<dbReference type="RefSeq" id="WP_353863398.1">
    <property type="nucleotide sequence ID" value="NZ_CP088295.1"/>
</dbReference>
<keyword evidence="8 9" id="KW-0862">Zinc</keyword>
<dbReference type="InterPro" id="IPR023091">
    <property type="entry name" value="MetalPrtase_cat_dom_sf_prd"/>
</dbReference>
<feature type="binding site" evidence="9">
    <location>
        <position position="115"/>
    </location>
    <ligand>
        <name>Zn(2+)</name>
        <dbReference type="ChEBI" id="CHEBI:29105"/>
        <note>catalytic</note>
    </ligand>
</feature>
<proteinExistence type="inferred from homology"/>